<feature type="transmembrane region" description="Helical" evidence="1">
    <location>
        <begin position="25"/>
        <end position="47"/>
    </location>
</feature>
<dbReference type="Proteomes" id="UP000516028">
    <property type="component" value="Chromosome"/>
</dbReference>
<feature type="transmembrane region" description="Helical" evidence="1">
    <location>
        <begin position="207"/>
        <end position="224"/>
    </location>
</feature>
<protein>
    <submittedName>
        <fullName evidence="2">Uncharacterized protein</fullName>
    </submittedName>
</protein>
<dbReference type="EMBL" id="CP060783">
    <property type="protein sequence ID" value="QNP49926.1"/>
    <property type="molecule type" value="Genomic_DNA"/>
</dbReference>
<name>A0A7H0GNR0_9BURK</name>
<keyword evidence="3" id="KW-1185">Reference proteome</keyword>
<organism evidence="2 3">
    <name type="scientific">Diaphorobacter aerolatus</name>
    <dbReference type="NCBI Taxonomy" id="1288495"/>
    <lineage>
        <taxon>Bacteria</taxon>
        <taxon>Pseudomonadati</taxon>
        <taxon>Pseudomonadota</taxon>
        <taxon>Betaproteobacteria</taxon>
        <taxon>Burkholderiales</taxon>
        <taxon>Comamonadaceae</taxon>
        <taxon>Diaphorobacter</taxon>
    </lineage>
</organism>
<dbReference type="RefSeq" id="WP_187725466.1">
    <property type="nucleotide sequence ID" value="NZ_CP060783.1"/>
</dbReference>
<feature type="transmembrane region" description="Helical" evidence="1">
    <location>
        <begin position="117"/>
        <end position="137"/>
    </location>
</feature>
<dbReference type="AlphaFoldDB" id="A0A7H0GNR0"/>
<gene>
    <name evidence="2" type="ORF">H9K75_08725</name>
</gene>
<sequence length="488" mass="55582">MTQAALTSPSNDAGRQRWRIHERSLPIFWLLLSALYLGWLAVFWPGVLGEDSAAVLMEVDTEGRSSSGKTAFWYYFLKATYGTTHRVEVPIALLMLLCAFLFARMLSWYWDAQRRRLLCVFLLVFICAAPHMVYFIGTLYPDAIFAVSSTALLFEIWIVCNTRRAGWLSCGVFFTALPFAVFARPNGILFLLPAVIALAFVQGKGRHVLAAIIGLWCIVIFGSTRIHTSQSQSAVHSLVLFETVKLMQPRAMNEFWAQMPDMNDPWVLRKPKLSPRTLEILEGYRPRELLRAYSDPVYWDMLVFHPSGPQLLGLPAPQTEELTHEFLRYNLWHNLPDIAASRVNVFLAAALAQGGFPALDYAPYVLNRVRTNSTFRRFGLNELEQVLRKIHRSSHEWRWLFWTPWLGIGLLIGAFRKSANRKDVPALLICVCALLQLTGIYLFASAAEYRYLLPLFTLPLTLIPVLIQFGDRKSRITPRQTGNPLANE</sequence>
<feature type="transmembrane region" description="Helical" evidence="1">
    <location>
        <begin position="172"/>
        <end position="201"/>
    </location>
</feature>
<feature type="transmembrane region" description="Helical" evidence="1">
    <location>
        <begin position="426"/>
        <end position="444"/>
    </location>
</feature>
<feature type="transmembrane region" description="Helical" evidence="1">
    <location>
        <begin position="451"/>
        <end position="470"/>
    </location>
</feature>
<feature type="transmembrane region" description="Helical" evidence="1">
    <location>
        <begin position="143"/>
        <end position="160"/>
    </location>
</feature>
<evidence type="ECO:0000313" key="2">
    <source>
        <dbReference type="EMBL" id="QNP49926.1"/>
    </source>
</evidence>
<evidence type="ECO:0000256" key="1">
    <source>
        <dbReference type="SAM" id="Phobius"/>
    </source>
</evidence>
<dbReference type="KEGG" id="daer:H9K75_08725"/>
<reference evidence="2 3" key="1">
    <citation type="submission" date="2020-08" db="EMBL/GenBank/DDBJ databases">
        <title>Genome sequence of Diaphorobacter aerolatus KACC 16536T.</title>
        <authorList>
            <person name="Hyun D.-W."/>
            <person name="Bae J.-W."/>
        </authorList>
    </citation>
    <scope>NUCLEOTIDE SEQUENCE [LARGE SCALE GENOMIC DNA]</scope>
    <source>
        <strain evidence="2 3">KACC 16536</strain>
    </source>
</reference>
<accession>A0A7H0GNR0</accession>
<evidence type="ECO:0000313" key="3">
    <source>
        <dbReference type="Proteomes" id="UP000516028"/>
    </source>
</evidence>
<proteinExistence type="predicted"/>
<keyword evidence="1" id="KW-0812">Transmembrane</keyword>
<keyword evidence="1" id="KW-1133">Transmembrane helix</keyword>
<keyword evidence="1" id="KW-0472">Membrane</keyword>
<feature type="transmembrane region" description="Helical" evidence="1">
    <location>
        <begin position="91"/>
        <end position="110"/>
    </location>
</feature>